<dbReference type="RefSeq" id="WP_012791022.1">
    <property type="nucleotide sequence ID" value="NC_013132.1"/>
</dbReference>
<dbReference type="KEGG" id="cpi:Cpin_3379"/>
<evidence type="ECO:0000313" key="2">
    <source>
        <dbReference type="EMBL" id="ACU60846.1"/>
    </source>
</evidence>
<evidence type="ECO:0000313" key="3">
    <source>
        <dbReference type="Proteomes" id="UP000002215"/>
    </source>
</evidence>
<evidence type="ECO:0000256" key="1">
    <source>
        <dbReference type="SAM" id="SignalP"/>
    </source>
</evidence>
<accession>A0A979GV66</accession>
<organism evidence="2 3">
    <name type="scientific">Chitinophaga pinensis (strain ATCC 43595 / DSM 2588 / LMG 13176 / NBRC 15968 / NCIMB 11800 / UQM 2034)</name>
    <dbReference type="NCBI Taxonomy" id="485918"/>
    <lineage>
        <taxon>Bacteria</taxon>
        <taxon>Pseudomonadati</taxon>
        <taxon>Bacteroidota</taxon>
        <taxon>Chitinophagia</taxon>
        <taxon>Chitinophagales</taxon>
        <taxon>Chitinophagaceae</taxon>
        <taxon>Chitinophaga</taxon>
    </lineage>
</organism>
<sequence>MKKTIFLLFASLLGIRSQGNAQDKTSASFNDLIAKEWKLAYYGDNGKKQPPSKQQADNRMTFYKDKRVLSVEQGKQDQGVWQYDSTTKVLTITDNKTKGILALQVMQLDQSKFVVGYKDPNGALVEIHMLAVRQ</sequence>
<feature type="chain" id="PRO_5038122920" description="Lipocalin-like domain-containing protein" evidence="1">
    <location>
        <begin position="22"/>
        <end position="134"/>
    </location>
</feature>
<protein>
    <recommendedName>
        <fullName evidence="4">Lipocalin-like domain-containing protein</fullName>
    </recommendedName>
</protein>
<dbReference type="EMBL" id="CP001699">
    <property type="protein sequence ID" value="ACU60846.1"/>
    <property type="molecule type" value="Genomic_DNA"/>
</dbReference>
<reference evidence="3" key="1">
    <citation type="submission" date="2009-08" db="EMBL/GenBank/DDBJ databases">
        <title>The complete genome of Chitinophaga pinensis DSM 2588.</title>
        <authorList>
            <consortium name="US DOE Joint Genome Institute (JGI-PGF)"/>
            <person name="Lucas S."/>
            <person name="Copeland A."/>
            <person name="Lapidus A."/>
            <person name="Glavina del Rio T."/>
            <person name="Dalin E."/>
            <person name="Tice H."/>
            <person name="Bruce D."/>
            <person name="Goodwin L."/>
            <person name="Pitluck S."/>
            <person name="Kyrpides N."/>
            <person name="Mavromatis K."/>
            <person name="Ivanova N."/>
            <person name="Mikhailova N."/>
            <person name="Sims D."/>
            <person name="Meinche L."/>
            <person name="Brettin T."/>
            <person name="Detter J.C."/>
            <person name="Han C."/>
            <person name="Larimer F."/>
            <person name="Land M."/>
            <person name="Hauser L."/>
            <person name="Markowitz V."/>
            <person name="Cheng J.-F."/>
            <person name="Hugenholtz P."/>
            <person name="Woyke T."/>
            <person name="Wu D."/>
            <person name="Spring S."/>
            <person name="Klenk H.-P."/>
            <person name="Eisen J.A."/>
        </authorList>
    </citation>
    <scope>NUCLEOTIDE SEQUENCE [LARGE SCALE GENOMIC DNA]</scope>
    <source>
        <strain evidence="3">ATCC 43595 / DSM 2588 / LMG 13176 / NBRC 15968 / NCIMB 11800 / UQM 2034</strain>
    </source>
</reference>
<feature type="signal peptide" evidence="1">
    <location>
        <begin position="1"/>
        <end position="21"/>
    </location>
</feature>
<keyword evidence="1" id="KW-0732">Signal</keyword>
<proteinExistence type="predicted"/>
<reference evidence="2 3" key="2">
    <citation type="journal article" date="2010" name="Stand. Genomic Sci.">
        <title>Complete genome sequence of Chitinophaga pinensis type strain (UQM 2034).</title>
        <authorList>
            <person name="Glavina Del Rio T."/>
            <person name="Abt B."/>
            <person name="Spring S."/>
            <person name="Lapidus A."/>
            <person name="Nolan M."/>
            <person name="Tice H."/>
            <person name="Copeland A."/>
            <person name="Cheng J.F."/>
            <person name="Chen F."/>
            <person name="Bruce D."/>
            <person name="Goodwin L."/>
            <person name="Pitluck S."/>
            <person name="Ivanova N."/>
            <person name="Mavromatis K."/>
            <person name="Mikhailova N."/>
            <person name="Pati A."/>
            <person name="Chen A."/>
            <person name="Palaniappan K."/>
            <person name="Land M."/>
            <person name="Hauser L."/>
            <person name="Chang Y.J."/>
            <person name="Jeffries C.D."/>
            <person name="Chain P."/>
            <person name="Saunders E."/>
            <person name="Detter J.C."/>
            <person name="Brettin T."/>
            <person name="Rohde M."/>
            <person name="Goker M."/>
            <person name="Bristow J."/>
            <person name="Eisen J.A."/>
            <person name="Markowitz V."/>
            <person name="Hugenholtz P."/>
            <person name="Kyrpides N.C."/>
            <person name="Klenk H.P."/>
            <person name="Lucas S."/>
        </authorList>
    </citation>
    <scope>NUCLEOTIDE SEQUENCE [LARGE SCALE GENOMIC DNA]</scope>
    <source>
        <strain evidence="3">ATCC 43595 / DSM 2588 / LMG 13176 / NBRC 15968 / NCIMB 11800 / UQM 2034</strain>
    </source>
</reference>
<gene>
    <name evidence="2" type="ordered locus">Cpin_3379</name>
</gene>
<dbReference type="Proteomes" id="UP000002215">
    <property type="component" value="Chromosome"/>
</dbReference>
<dbReference type="AlphaFoldDB" id="A0A979GV66"/>
<evidence type="ECO:0008006" key="4">
    <source>
        <dbReference type="Google" id="ProtNLM"/>
    </source>
</evidence>
<dbReference type="OrthoDB" id="670348at2"/>
<name>A0A979GV66_CHIPD</name>